<accession>A0A4D6MRH2</accession>
<evidence type="ECO:0000313" key="3">
    <source>
        <dbReference type="Proteomes" id="UP000501690"/>
    </source>
</evidence>
<organism evidence="2 3">
    <name type="scientific">Vigna unguiculata</name>
    <name type="common">Cowpea</name>
    <dbReference type="NCBI Taxonomy" id="3917"/>
    <lineage>
        <taxon>Eukaryota</taxon>
        <taxon>Viridiplantae</taxon>
        <taxon>Streptophyta</taxon>
        <taxon>Embryophyta</taxon>
        <taxon>Tracheophyta</taxon>
        <taxon>Spermatophyta</taxon>
        <taxon>Magnoliopsida</taxon>
        <taxon>eudicotyledons</taxon>
        <taxon>Gunneridae</taxon>
        <taxon>Pentapetalae</taxon>
        <taxon>rosids</taxon>
        <taxon>fabids</taxon>
        <taxon>Fabales</taxon>
        <taxon>Fabaceae</taxon>
        <taxon>Papilionoideae</taxon>
        <taxon>50 kb inversion clade</taxon>
        <taxon>NPAAA clade</taxon>
        <taxon>indigoferoid/millettioid clade</taxon>
        <taxon>Phaseoleae</taxon>
        <taxon>Vigna</taxon>
    </lineage>
</organism>
<proteinExistence type="predicted"/>
<reference evidence="2 3" key="1">
    <citation type="submission" date="2019-04" db="EMBL/GenBank/DDBJ databases">
        <title>An improved genome assembly and genetic linkage map for asparagus bean, Vigna unguiculata ssp. sesquipedialis.</title>
        <authorList>
            <person name="Xia Q."/>
            <person name="Zhang R."/>
            <person name="Dong Y."/>
        </authorList>
    </citation>
    <scope>NUCLEOTIDE SEQUENCE [LARGE SCALE GENOMIC DNA]</scope>
    <source>
        <tissue evidence="2">Leaf</tissue>
    </source>
</reference>
<keyword evidence="3" id="KW-1185">Reference proteome</keyword>
<gene>
    <name evidence="2" type="ORF">DEO72_LG8g1204</name>
</gene>
<evidence type="ECO:0000256" key="1">
    <source>
        <dbReference type="SAM" id="MobiDB-lite"/>
    </source>
</evidence>
<dbReference type="EMBL" id="CP039352">
    <property type="protein sequence ID" value="QCE03182.1"/>
    <property type="molecule type" value="Genomic_DNA"/>
</dbReference>
<protein>
    <submittedName>
        <fullName evidence="2">Uncharacterized protein</fullName>
    </submittedName>
</protein>
<sequence>MSAENCEVLNLLDSVPRRLPTRRIVAILNFPRPSGDMLVLMVSHEGVGTGQKSRFHLLRDKLNERKKSGDTVLGTSVAPHAKVGAGVRSPRPPPSVEKKKKGCPKGWEFVT</sequence>
<name>A0A4D6MRH2_VIGUN</name>
<feature type="region of interest" description="Disordered" evidence="1">
    <location>
        <begin position="67"/>
        <end position="111"/>
    </location>
</feature>
<evidence type="ECO:0000313" key="2">
    <source>
        <dbReference type="EMBL" id="QCE03182.1"/>
    </source>
</evidence>
<dbReference type="Proteomes" id="UP000501690">
    <property type="component" value="Linkage Group LG8"/>
</dbReference>
<dbReference type="AlphaFoldDB" id="A0A4D6MRH2"/>